<dbReference type="PANTHER" id="PTHR12588">
    <property type="entry name" value="MYOINOSITOL OXYGENASE"/>
    <property type="match status" value="1"/>
</dbReference>
<evidence type="ECO:0000256" key="2">
    <source>
        <dbReference type="ARBA" id="ARBA00004496"/>
    </source>
</evidence>
<dbReference type="GO" id="GO:0050113">
    <property type="term" value="F:inositol oxygenase activity"/>
    <property type="evidence" value="ECO:0007669"/>
    <property type="project" value="InterPro"/>
</dbReference>
<dbReference type="Pfam" id="PF05153">
    <property type="entry name" value="MIOX"/>
    <property type="match status" value="1"/>
</dbReference>
<reference evidence="7" key="1">
    <citation type="journal article" date="2014" name="Front. Microbiol.">
        <title>High frequency of phylogenetically diverse reductive dehalogenase-homologous genes in deep subseafloor sedimentary metagenomes.</title>
        <authorList>
            <person name="Kawai M."/>
            <person name="Futagami T."/>
            <person name="Toyoda A."/>
            <person name="Takaki Y."/>
            <person name="Nishi S."/>
            <person name="Hori S."/>
            <person name="Arai W."/>
            <person name="Tsubouchi T."/>
            <person name="Morono Y."/>
            <person name="Uchiyama I."/>
            <person name="Ito T."/>
            <person name="Fujiyama A."/>
            <person name="Inagaki F."/>
            <person name="Takami H."/>
        </authorList>
    </citation>
    <scope>NUCLEOTIDE SEQUENCE</scope>
    <source>
        <strain evidence="7">Expedition CK06-06</strain>
    </source>
</reference>
<comment type="cofactor">
    <cofactor evidence="1">
        <name>Fe cation</name>
        <dbReference type="ChEBI" id="CHEBI:24875"/>
    </cofactor>
</comment>
<evidence type="ECO:0008006" key="8">
    <source>
        <dbReference type="Google" id="ProtNLM"/>
    </source>
</evidence>
<dbReference type="SUPFAM" id="SSF109604">
    <property type="entry name" value="HD-domain/PDEase-like"/>
    <property type="match status" value="1"/>
</dbReference>
<keyword evidence="6" id="KW-0408">Iron</keyword>
<dbReference type="AlphaFoldDB" id="X1TB33"/>
<gene>
    <name evidence="7" type="ORF">S12H4_30357</name>
</gene>
<evidence type="ECO:0000256" key="4">
    <source>
        <dbReference type="ARBA" id="ARBA00022723"/>
    </source>
</evidence>
<keyword evidence="5" id="KW-0560">Oxidoreductase</keyword>
<evidence type="ECO:0000256" key="6">
    <source>
        <dbReference type="ARBA" id="ARBA00023004"/>
    </source>
</evidence>
<keyword evidence="4" id="KW-0479">Metal-binding</keyword>
<name>X1TB33_9ZZZZ</name>
<accession>X1TB33</accession>
<evidence type="ECO:0000313" key="7">
    <source>
        <dbReference type="EMBL" id="GAJ02538.1"/>
    </source>
</evidence>
<evidence type="ECO:0000256" key="5">
    <source>
        <dbReference type="ARBA" id="ARBA00023002"/>
    </source>
</evidence>
<dbReference type="EMBL" id="BARW01017599">
    <property type="protein sequence ID" value="GAJ02538.1"/>
    <property type="molecule type" value="Genomic_DNA"/>
</dbReference>
<dbReference type="GO" id="GO:0005737">
    <property type="term" value="C:cytoplasm"/>
    <property type="evidence" value="ECO:0007669"/>
    <property type="project" value="UniProtKB-SubCell"/>
</dbReference>
<evidence type="ECO:0000256" key="1">
    <source>
        <dbReference type="ARBA" id="ARBA00001962"/>
    </source>
</evidence>
<dbReference type="GO" id="GO:0005506">
    <property type="term" value="F:iron ion binding"/>
    <property type="evidence" value="ECO:0007669"/>
    <property type="project" value="InterPro"/>
</dbReference>
<dbReference type="PANTHER" id="PTHR12588:SF0">
    <property type="entry name" value="INOSITOL OXYGENASE"/>
    <property type="match status" value="1"/>
</dbReference>
<dbReference type="InterPro" id="IPR007828">
    <property type="entry name" value="Inositol_oxygenase"/>
</dbReference>
<proteinExistence type="predicted"/>
<keyword evidence="3" id="KW-0963">Cytoplasm</keyword>
<comment type="subcellular location">
    <subcellularLocation>
        <location evidence="2">Cytoplasm</location>
    </subcellularLocation>
</comment>
<sequence length="134" mass="15990">MGPNSFLHKATEGWEHLDDFEKVSVNSEKAEDEFRNYKDSERQIVVENHYRLMRTNQTFAFVDKMYKKYHSFDKKKMTIWDAFEVLGTYVDSSDPDTELPNIEHGFQTAEVNILTHHFTPYSFSYSYCYSFCYC</sequence>
<comment type="caution">
    <text evidence="7">The sequence shown here is derived from an EMBL/GenBank/DDBJ whole genome shotgun (WGS) entry which is preliminary data.</text>
</comment>
<dbReference type="GO" id="GO:0019310">
    <property type="term" value="P:inositol catabolic process"/>
    <property type="evidence" value="ECO:0007669"/>
    <property type="project" value="InterPro"/>
</dbReference>
<organism evidence="7">
    <name type="scientific">marine sediment metagenome</name>
    <dbReference type="NCBI Taxonomy" id="412755"/>
    <lineage>
        <taxon>unclassified sequences</taxon>
        <taxon>metagenomes</taxon>
        <taxon>ecological metagenomes</taxon>
    </lineage>
</organism>
<protein>
    <recommendedName>
        <fullName evidence="8">Inositol oxygenase</fullName>
    </recommendedName>
</protein>
<evidence type="ECO:0000256" key="3">
    <source>
        <dbReference type="ARBA" id="ARBA00022490"/>
    </source>
</evidence>